<sequence>MLDVKKIKADFPILKRKINGRPLVYLDSAATSQRPLSVLAAMRDFDLNHNANVHRGLHTLSEEASALYESARGTVVNFIGARADELVFVRNTTEALNLVARAWAFKNIKKDEEILLTIMEHHSNILPWMQLGLRVKFADVTEEGILDMEDFKKKLTKKTRLVAVGHMSNTTGTINPIAEIVKMAKRVKAAVVVDAAQSVPHFPVDVKALGVDFLAFSGHKMLGPMGIGGLYIKKERQEETGPFLTGGGMISEVYTDKPAVWAKGVEKWEAGTPNVSGAIGLAAAAKYLQKLGMEKIRQHERELTDYGLKQLSRVKGLRLIGPSDSRVRGGVLTFIFDKHHAHDVAQVLDSEGVAVRSGHHCTMPLHRRLGLVSTTRASLYIYNDKTDIDKLIAALDKVKEVLG</sequence>
<comment type="caution">
    <text evidence="10">The sequence shown here is derived from an EMBL/GenBank/DDBJ whole genome shotgun (WGS) entry which is preliminary data.</text>
</comment>
<dbReference type="Proteomes" id="UP000176791">
    <property type="component" value="Unassembled WGS sequence"/>
</dbReference>
<dbReference type="PANTHER" id="PTHR43586">
    <property type="entry name" value="CYSTEINE DESULFURASE"/>
    <property type="match status" value="1"/>
</dbReference>
<dbReference type="PROSITE" id="PS00595">
    <property type="entry name" value="AA_TRANSFER_CLASS_5"/>
    <property type="match status" value="1"/>
</dbReference>
<dbReference type="InterPro" id="IPR016454">
    <property type="entry name" value="Cysteine_dSase"/>
</dbReference>
<dbReference type="InterPro" id="IPR015421">
    <property type="entry name" value="PyrdxlP-dep_Trfase_major"/>
</dbReference>
<evidence type="ECO:0000256" key="6">
    <source>
        <dbReference type="ARBA" id="ARBA00050776"/>
    </source>
</evidence>
<dbReference type="Gene3D" id="3.40.640.10">
    <property type="entry name" value="Type I PLP-dependent aspartate aminotransferase-like (Major domain)"/>
    <property type="match status" value="1"/>
</dbReference>
<dbReference type="STRING" id="1797460.A3E73_01010"/>
<organism evidence="10 11">
    <name type="scientific">Candidatus Beckwithbacteria bacterium RIFCSPHIGHO2_12_FULL_47_17</name>
    <dbReference type="NCBI Taxonomy" id="1797460"/>
    <lineage>
        <taxon>Bacteria</taxon>
        <taxon>Candidatus Beckwithiibacteriota</taxon>
    </lineage>
</organism>
<dbReference type="PIRSF" id="PIRSF005572">
    <property type="entry name" value="NifS"/>
    <property type="match status" value="1"/>
</dbReference>
<evidence type="ECO:0000256" key="2">
    <source>
        <dbReference type="ARBA" id="ARBA00010447"/>
    </source>
</evidence>
<dbReference type="AlphaFoldDB" id="A0A1F5DPX9"/>
<evidence type="ECO:0000256" key="7">
    <source>
        <dbReference type="RuleBase" id="RU004504"/>
    </source>
</evidence>
<evidence type="ECO:0000256" key="8">
    <source>
        <dbReference type="RuleBase" id="RU004506"/>
    </source>
</evidence>
<evidence type="ECO:0000256" key="4">
    <source>
        <dbReference type="ARBA" id="ARBA00022679"/>
    </source>
</evidence>
<dbReference type="InterPro" id="IPR015422">
    <property type="entry name" value="PyrdxlP-dep_Trfase_small"/>
</dbReference>
<evidence type="ECO:0000256" key="1">
    <source>
        <dbReference type="ARBA" id="ARBA00001933"/>
    </source>
</evidence>
<dbReference type="Pfam" id="PF00266">
    <property type="entry name" value="Aminotran_5"/>
    <property type="match status" value="1"/>
</dbReference>
<dbReference type="InterPro" id="IPR020578">
    <property type="entry name" value="Aminotrans_V_PyrdxlP_BS"/>
</dbReference>
<reference evidence="10 11" key="1">
    <citation type="journal article" date="2016" name="Nat. Commun.">
        <title>Thousands of microbial genomes shed light on interconnected biogeochemical processes in an aquifer system.</title>
        <authorList>
            <person name="Anantharaman K."/>
            <person name="Brown C.T."/>
            <person name="Hug L.A."/>
            <person name="Sharon I."/>
            <person name="Castelle C.J."/>
            <person name="Probst A.J."/>
            <person name="Thomas B.C."/>
            <person name="Singh A."/>
            <person name="Wilkins M.J."/>
            <person name="Karaoz U."/>
            <person name="Brodie E.L."/>
            <person name="Williams K.H."/>
            <person name="Hubbard S.S."/>
            <person name="Banfield J.F."/>
        </authorList>
    </citation>
    <scope>NUCLEOTIDE SEQUENCE [LARGE SCALE GENOMIC DNA]</scope>
</reference>
<keyword evidence="5 8" id="KW-0663">Pyridoxal phosphate</keyword>
<proteinExistence type="inferred from homology"/>
<dbReference type="GO" id="GO:0031071">
    <property type="term" value="F:cysteine desulfurase activity"/>
    <property type="evidence" value="ECO:0007669"/>
    <property type="project" value="UniProtKB-UniRule"/>
</dbReference>
<comment type="cofactor">
    <cofactor evidence="1 7">
        <name>pyridoxal 5'-phosphate</name>
        <dbReference type="ChEBI" id="CHEBI:597326"/>
    </cofactor>
</comment>
<comment type="catalytic activity">
    <reaction evidence="6 8">
        <text>(sulfur carrier)-H + L-cysteine = (sulfur carrier)-SH + L-alanine</text>
        <dbReference type="Rhea" id="RHEA:43892"/>
        <dbReference type="Rhea" id="RHEA-COMP:14737"/>
        <dbReference type="Rhea" id="RHEA-COMP:14739"/>
        <dbReference type="ChEBI" id="CHEBI:29917"/>
        <dbReference type="ChEBI" id="CHEBI:35235"/>
        <dbReference type="ChEBI" id="CHEBI:57972"/>
        <dbReference type="ChEBI" id="CHEBI:64428"/>
        <dbReference type="EC" id="2.8.1.7"/>
    </reaction>
</comment>
<dbReference type="GO" id="GO:0006534">
    <property type="term" value="P:cysteine metabolic process"/>
    <property type="evidence" value="ECO:0007669"/>
    <property type="project" value="UniProtKB-UniRule"/>
</dbReference>
<comment type="function">
    <text evidence="8">Catalyzes the removal of elemental sulfur and selenium atoms from L-cysteine, L-cystine, L-selenocysteine, and L-selenocystine to produce L-alanine.</text>
</comment>
<dbReference type="InterPro" id="IPR015424">
    <property type="entry name" value="PyrdxlP-dep_Trfase"/>
</dbReference>
<dbReference type="SUPFAM" id="SSF53383">
    <property type="entry name" value="PLP-dependent transferases"/>
    <property type="match status" value="1"/>
</dbReference>
<comment type="similarity">
    <text evidence="2 8">Belongs to the class-V pyridoxal-phosphate-dependent aminotransferase family. Csd subfamily.</text>
</comment>
<dbReference type="PANTHER" id="PTHR43586:SF8">
    <property type="entry name" value="CYSTEINE DESULFURASE 1, CHLOROPLASTIC"/>
    <property type="match status" value="1"/>
</dbReference>
<keyword evidence="4 8" id="KW-0808">Transferase</keyword>
<evidence type="ECO:0000256" key="5">
    <source>
        <dbReference type="ARBA" id="ARBA00022898"/>
    </source>
</evidence>
<dbReference type="GO" id="GO:0030170">
    <property type="term" value="F:pyridoxal phosphate binding"/>
    <property type="evidence" value="ECO:0007669"/>
    <property type="project" value="UniProtKB-UniRule"/>
</dbReference>
<dbReference type="Gene3D" id="3.90.1150.10">
    <property type="entry name" value="Aspartate Aminotransferase, domain 1"/>
    <property type="match status" value="1"/>
</dbReference>
<gene>
    <name evidence="10" type="ORF">A3E73_01010</name>
</gene>
<dbReference type="NCBIfam" id="TIGR01979">
    <property type="entry name" value="sufS"/>
    <property type="match status" value="1"/>
</dbReference>
<protein>
    <recommendedName>
        <fullName evidence="3 8">Cysteine desulfurase</fullName>
        <ecNumber evidence="3 8">2.8.1.7</ecNumber>
    </recommendedName>
</protein>
<evidence type="ECO:0000313" key="11">
    <source>
        <dbReference type="Proteomes" id="UP000176791"/>
    </source>
</evidence>
<dbReference type="CDD" id="cd06453">
    <property type="entry name" value="SufS_like"/>
    <property type="match status" value="1"/>
</dbReference>
<evidence type="ECO:0000256" key="3">
    <source>
        <dbReference type="ARBA" id="ARBA00012239"/>
    </source>
</evidence>
<dbReference type="EC" id="2.8.1.7" evidence="3 8"/>
<feature type="domain" description="Aminotransferase class V" evidence="9">
    <location>
        <begin position="24"/>
        <end position="391"/>
    </location>
</feature>
<accession>A0A1F5DPX9</accession>
<dbReference type="InterPro" id="IPR010970">
    <property type="entry name" value="Cys_dSase_SufS"/>
</dbReference>
<name>A0A1F5DPX9_9BACT</name>
<evidence type="ECO:0000313" key="10">
    <source>
        <dbReference type="EMBL" id="OGD57100.1"/>
    </source>
</evidence>
<dbReference type="InterPro" id="IPR000192">
    <property type="entry name" value="Aminotrans_V_dom"/>
</dbReference>
<dbReference type="EMBL" id="MEZN01000001">
    <property type="protein sequence ID" value="OGD57100.1"/>
    <property type="molecule type" value="Genomic_DNA"/>
</dbReference>
<evidence type="ECO:0000259" key="9">
    <source>
        <dbReference type="Pfam" id="PF00266"/>
    </source>
</evidence>